<keyword evidence="3" id="KW-1185">Reference proteome</keyword>
<feature type="transmembrane region" description="Helical" evidence="1">
    <location>
        <begin position="66"/>
        <end position="89"/>
    </location>
</feature>
<feature type="transmembrane region" description="Helical" evidence="1">
    <location>
        <begin position="202"/>
        <end position="222"/>
    </location>
</feature>
<feature type="transmembrane region" description="Helical" evidence="1">
    <location>
        <begin position="35"/>
        <end position="54"/>
    </location>
</feature>
<name>A0A1G7RIX0_9SPHI</name>
<sequence>MATAVCLVQTKIRFMAKTKWIIGPGTLTIYPKRNLRIIGIIFFVLFAAFIFFLSRSMQGYSTGFTFGYYGVLLLIPLMLIFAAETKVVFDGSSRILYKKIGFLPTGSIPFDDIASIEPYEILGSGFNYKLFRKSNRHGRGLLVSAGYSKATNANLIAYQQEVLPKIDELVFANAPVIYKQAIYDFKFFREEGGVYLLRDNKIGSFIIGLIFIGATVAILFSPDFLANEGSIQKILLTYFPAAIGFALLFAATSNIRFDKSQRMIIRSTFAGRVVKEYPFDDLIRFQVIRKTTNLIYSGTEVRAEIFLPAKNKTTILNLKSFIGTKKIERFLDEANTILGRI</sequence>
<organism evidence="2 3">
    <name type="scientific">Pedobacter terrae</name>
    <dbReference type="NCBI Taxonomy" id="405671"/>
    <lineage>
        <taxon>Bacteria</taxon>
        <taxon>Pseudomonadati</taxon>
        <taxon>Bacteroidota</taxon>
        <taxon>Sphingobacteriia</taxon>
        <taxon>Sphingobacteriales</taxon>
        <taxon>Sphingobacteriaceae</taxon>
        <taxon>Pedobacter</taxon>
    </lineage>
</organism>
<accession>A0A1G7RIX0</accession>
<dbReference type="EMBL" id="FNCH01000003">
    <property type="protein sequence ID" value="SDG10691.1"/>
    <property type="molecule type" value="Genomic_DNA"/>
</dbReference>
<dbReference type="STRING" id="405671.SAMN05421827_103245"/>
<keyword evidence="1" id="KW-0812">Transmembrane</keyword>
<proteinExistence type="predicted"/>
<keyword evidence="1" id="KW-1133">Transmembrane helix</keyword>
<gene>
    <name evidence="2" type="ORF">SAMN05421827_103245</name>
</gene>
<keyword evidence="1" id="KW-0472">Membrane</keyword>
<protein>
    <submittedName>
        <fullName evidence="2">Uncharacterized protein</fullName>
    </submittedName>
</protein>
<evidence type="ECO:0000313" key="3">
    <source>
        <dbReference type="Proteomes" id="UP000199643"/>
    </source>
</evidence>
<dbReference type="AlphaFoldDB" id="A0A1G7RIX0"/>
<feature type="transmembrane region" description="Helical" evidence="1">
    <location>
        <begin position="234"/>
        <end position="257"/>
    </location>
</feature>
<evidence type="ECO:0000313" key="2">
    <source>
        <dbReference type="EMBL" id="SDG10691.1"/>
    </source>
</evidence>
<reference evidence="3" key="1">
    <citation type="submission" date="2016-10" db="EMBL/GenBank/DDBJ databases">
        <authorList>
            <person name="Varghese N."/>
            <person name="Submissions S."/>
        </authorList>
    </citation>
    <scope>NUCLEOTIDE SEQUENCE [LARGE SCALE GENOMIC DNA]</scope>
    <source>
        <strain evidence="3">DSM 17933</strain>
    </source>
</reference>
<evidence type="ECO:0000256" key="1">
    <source>
        <dbReference type="SAM" id="Phobius"/>
    </source>
</evidence>
<dbReference type="Proteomes" id="UP000199643">
    <property type="component" value="Unassembled WGS sequence"/>
</dbReference>